<evidence type="ECO:0000256" key="2">
    <source>
        <dbReference type="ARBA" id="ARBA00008661"/>
    </source>
</evidence>
<keyword evidence="7" id="KW-1133">Transmembrane helix</keyword>
<feature type="domain" description="Fringe-like glycosyltransferase" evidence="10">
    <location>
        <begin position="8"/>
        <end position="182"/>
    </location>
</feature>
<reference evidence="12" key="1">
    <citation type="submission" date="2017-02" db="UniProtKB">
        <authorList>
            <consortium name="WormBaseParasite"/>
        </authorList>
    </citation>
    <scope>IDENTIFICATION</scope>
</reference>
<evidence type="ECO:0000256" key="6">
    <source>
        <dbReference type="ARBA" id="ARBA00022968"/>
    </source>
</evidence>
<keyword evidence="6" id="KW-0735">Signal-anchor</keyword>
<evidence type="ECO:0000256" key="3">
    <source>
        <dbReference type="ARBA" id="ARBA00022676"/>
    </source>
</evidence>
<dbReference type="STRING" id="1147741.A0A0R3RYE2"/>
<dbReference type="GO" id="GO:0016020">
    <property type="term" value="C:membrane"/>
    <property type="evidence" value="ECO:0007669"/>
    <property type="project" value="UniProtKB-SubCell"/>
</dbReference>
<evidence type="ECO:0000256" key="9">
    <source>
        <dbReference type="ARBA" id="ARBA00037847"/>
    </source>
</evidence>
<dbReference type="InterPro" id="IPR003378">
    <property type="entry name" value="Fringe-like_glycosylTrfase"/>
</dbReference>
<keyword evidence="11" id="KW-1185">Reference proteome</keyword>
<protein>
    <submittedName>
        <fullName evidence="12">Fringe glycosyltransferase</fullName>
    </submittedName>
</protein>
<evidence type="ECO:0000256" key="7">
    <source>
        <dbReference type="ARBA" id="ARBA00022989"/>
    </source>
</evidence>
<evidence type="ECO:0000259" key="10">
    <source>
        <dbReference type="Pfam" id="PF02434"/>
    </source>
</evidence>
<sequence>LKYEIVFRWACHFDDDNYVNIAELVRVLKKLDPKRDWYLGRPSTVGPVGVDFAPEKATFWFATGGAGFCLSKSLLAKMSSYVRNGGFEELGELLRLPDDVSLGYLIDDFPFNNTEEAIILEHLLKVKLTVLDKFHSHLEDLDEINKNDIHKQISFSAGGRPKITKNVVSVPEEYIVEDDPQRFRSLHCFLYRKHCQR</sequence>
<comment type="subcellular location">
    <subcellularLocation>
        <location evidence="9">Endomembrane system</location>
        <topology evidence="9">Single-pass membrane protein</topology>
    </subcellularLocation>
    <subcellularLocation>
        <location evidence="1">Membrane</location>
        <topology evidence="1">Single-pass type II membrane protein</topology>
    </subcellularLocation>
</comment>
<accession>A0A0R3RYE2</accession>
<proteinExistence type="inferred from homology"/>
<dbReference type="Proteomes" id="UP000050640">
    <property type="component" value="Unplaced"/>
</dbReference>
<keyword evidence="4" id="KW-0808">Transferase</keyword>
<name>A0A0R3RYE2_9BILA</name>
<organism evidence="11 12">
    <name type="scientific">Elaeophora elaphi</name>
    <dbReference type="NCBI Taxonomy" id="1147741"/>
    <lineage>
        <taxon>Eukaryota</taxon>
        <taxon>Metazoa</taxon>
        <taxon>Ecdysozoa</taxon>
        <taxon>Nematoda</taxon>
        <taxon>Chromadorea</taxon>
        <taxon>Rhabditida</taxon>
        <taxon>Spirurina</taxon>
        <taxon>Spiruromorpha</taxon>
        <taxon>Filarioidea</taxon>
        <taxon>Onchocercidae</taxon>
        <taxon>Elaeophora</taxon>
    </lineage>
</organism>
<dbReference type="GO" id="GO:0012505">
    <property type="term" value="C:endomembrane system"/>
    <property type="evidence" value="ECO:0007669"/>
    <property type="project" value="UniProtKB-SubCell"/>
</dbReference>
<evidence type="ECO:0000256" key="4">
    <source>
        <dbReference type="ARBA" id="ARBA00022679"/>
    </source>
</evidence>
<dbReference type="GO" id="GO:0016757">
    <property type="term" value="F:glycosyltransferase activity"/>
    <property type="evidence" value="ECO:0007669"/>
    <property type="project" value="UniProtKB-KW"/>
</dbReference>
<evidence type="ECO:0000313" key="12">
    <source>
        <dbReference type="WBParaSite" id="EEL_0000729701-mRNA-1"/>
    </source>
</evidence>
<evidence type="ECO:0000256" key="5">
    <source>
        <dbReference type="ARBA" id="ARBA00022692"/>
    </source>
</evidence>
<evidence type="ECO:0000256" key="8">
    <source>
        <dbReference type="ARBA" id="ARBA00023136"/>
    </source>
</evidence>
<dbReference type="WBParaSite" id="EEL_0000729701-mRNA-1">
    <property type="protein sequence ID" value="EEL_0000729701-mRNA-1"/>
    <property type="gene ID" value="EEL_0000729701"/>
</dbReference>
<dbReference type="PANTHER" id="PTHR10811">
    <property type="entry name" value="FRINGE-RELATED"/>
    <property type="match status" value="1"/>
</dbReference>
<keyword evidence="5" id="KW-0812">Transmembrane</keyword>
<dbReference type="Gene3D" id="3.90.550.50">
    <property type="match status" value="1"/>
</dbReference>
<comment type="similarity">
    <text evidence="2">Belongs to the glycosyltransferase 31 family.</text>
</comment>
<keyword evidence="3" id="KW-0328">Glycosyltransferase</keyword>
<dbReference type="AlphaFoldDB" id="A0A0R3RYE2"/>
<evidence type="ECO:0000256" key="1">
    <source>
        <dbReference type="ARBA" id="ARBA00004606"/>
    </source>
</evidence>
<evidence type="ECO:0000313" key="11">
    <source>
        <dbReference type="Proteomes" id="UP000050640"/>
    </source>
</evidence>
<dbReference type="Pfam" id="PF02434">
    <property type="entry name" value="Fringe"/>
    <property type="match status" value="1"/>
</dbReference>
<keyword evidence="8" id="KW-0472">Membrane</keyword>